<evidence type="ECO:0000313" key="2">
    <source>
        <dbReference type="EMBL" id="CAH2240635.1"/>
    </source>
</evidence>
<dbReference type="Proteomes" id="UP000838756">
    <property type="component" value="Unassembled WGS sequence"/>
</dbReference>
<evidence type="ECO:0000313" key="3">
    <source>
        <dbReference type="Proteomes" id="UP000838756"/>
    </source>
</evidence>
<reference evidence="2" key="1">
    <citation type="submission" date="2022-03" db="EMBL/GenBank/DDBJ databases">
        <authorList>
            <person name="Lindestad O."/>
        </authorList>
    </citation>
    <scope>NUCLEOTIDE SEQUENCE</scope>
</reference>
<organism evidence="2 3">
    <name type="scientific">Pararge aegeria aegeria</name>
    <dbReference type="NCBI Taxonomy" id="348720"/>
    <lineage>
        <taxon>Eukaryota</taxon>
        <taxon>Metazoa</taxon>
        <taxon>Ecdysozoa</taxon>
        <taxon>Arthropoda</taxon>
        <taxon>Hexapoda</taxon>
        <taxon>Insecta</taxon>
        <taxon>Pterygota</taxon>
        <taxon>Neoptera</taxon>
        <taxon>Endopterygota</taxon>
        <taxon>Lepidoptera</taxon>
        <taxon>Glossata</taxon>
        <taxon>Ditrysia</taxon>
        <taxon>Papilionoidea</taxon>
        <taxon>Nymphalidae</taxon>
        <taxon>Satyrinae</taxon>
        <taxon>Satyrini</taxon>
        <taxon>Parargina</taxon>
        <taxon>Pararge</taxon>
    </lineage>
</organism>
<dbReference type="InterPro" id="IPR000073">
    <property type="entry name" value="AB_hydrolase_1"/>
</dbReference>
<sequence length="246" mass="27672">MFARHIIKCKIGYLYSSTYRPSNSTDVKEHRVKIGKHHINYIKVGHGPHSCILTPGGLGTIWTNYKPQIEGFDRSKFTLVVWDPPGFGKSYPPEREFTSDSYGNDADTGYELMKILGIPRFSVLGWSAGGSASLVLAAKHPDAVRKLVVWGANAYILPTEIAAYRKIADVNTWAKHLRVPMVEVYGKERFAQYWARWVDCMSVALEAKMDICSEHLKNIKCPTLVLHGCKDPLVDPVHAPYLIQNI</sequence>
<dbReference type="OrthoDB" id="19657at2759"/>
<dbReference type="PANTHER" id="PTHR46331">
    <property type="entry name" value="VALACYCLOVIR HYDROLASE"/>
    <property type="match status" value="1"/>
</dbReference>
<evidence type="ECO:0000259" key="1">
    <source>
        <dbReference type="Pfam" id="PF00561"/>
    </source>
</evidence>
<dbReference type="SUPFAM" id="SSF53474">
    <property type="entry name" value="alpha/beta-Hydrolases"/>
    <property type="match status" value="1"/>
</dbReference>
<dbReference type="Pfam" id="PF00561">
    <property type="entry name" value="Abhydrolase_1"/>
    <property type="match status" value="1"/>
</dbReference>
<protein>
    <submittedName>
        <fullName evidence="2">Jg14230 protein</fullName>
    </submittedName>
</protein>
<comment type="caution">
    <text evidence="2">The sequence shown here is derived from an EMBL/GenBank/DDBJ whole genome shotgun (WGS) entry which is preliminary data.</text>
</comment>
<dbReference type="PANTHER" id="PTHR46331:SF2">
    <property type="entry name" value="VALACYCLOVIR HYDROLASE"/>
    <property type="match status" value="1"/>
</dbReference>
<dbReference type="Gene3D" id="3.40.50.1820">
    <property type="entry name" value="alpha/beta hydrolase"/>
    <property type="match status" value="1"/>
</dbReference>
<dbReference type="EMBL" id="CAKXAJ010025535">
    <property type="protein sequence ID" value="CAH2240635.1"/>
    <property type="molecule type" value="Genomic_DNA"/>
</dbReference>
<dbReference type="InterPro" id="IPR029058">
    <property type="entry name" value="AB_hydrolase_fold"/>
</dbReference>
<keyword evidence="3" id="KW-1185">Reference proteome</keyword>
<accession>A0A8S4RU82</accession>
<name>A0A8S4RU82_9NEOP</name>
<feature type="domain" description="AB hydrolase-1" evidence="1">
    <location>
        <begin position="52"/>
        <end position="153"/>
    </location>
</feature>
<dbReference type="GO" id="GO:0017171">
    <property type="term" value="F:serine hydrolase activity"/>
    <property type="evidence" value="ECO:0007669"/>
    <property type="project" value="TreeGrafter"/>
</dbReference>
<dbReference type="PRINTS" id="PR00111">
    <property type="entry name" value="ABHYDROLASE"/>
</dbReference>
<gene>
    <name evidence="2" type="primary">jg14230</name>
    <name evidence="2" type="ORF">PAEG_LOCUS17203</name>
</gene>
<dbReference type="AlphaFoldDB" id="A0A8S4RU82"/>
<proteinExistence type="predicted"/>